<evidence type="ECO:0000256" key="1">
    <source>
        <dbReference type="ARBA" id="ARBA00022485"/>
    </source>
</evidence>
<dbReference type="PROSITE" id="PS51687">
    <property type="entry name" value="SAM_MT_RNA_M5U"/>
    <property type="match status" value="1"/>
</dbReference>
<dbReference type="FunFam" id="2.40.50.140:FF:000097">
    <property type="entry name" value="23S rRNA (uracil(1939)-C(5))-methyltransferase RlmD"/>
    <property type="match status" value="1"/>
</dbReference>
<dbReference type="CDD" id="cd02440">
    <property type="entry name" value="AdoMet_MTases"/>
    <property type="match status" value="1"/>
</dbReference>
<dbReference type="GO" id="GO:0051539">
    <property type="term" value="F:4 iron, 4 sulfur cluster binding"/>
    <property type="evidence" value="ECO:0007669"/>
    <property type="project" value="UniProtKB-KW"/>
</dbReference>
<dbReference type="InterPro" id="IPR029063">
    <property type="entry name" value="SAM-dependent_MTases_sf"/>
</dbReference>
<reference evidence="9" key="1">
    <citation type="journal article" date="2017" name="Appl. Environ. Microbiol.">
        <title>Molecular characterization of an Endozoicomonas-like organism causing infection in king scallop Pecten maximus L.</title>
        <authorList>
            <person name="Cano I."/>
            <person name="van Aerle R."/>
            <person name="Ross S."/>
            <person name="Verner-Jeffreys D.W."/>
            <person name="Paley R.K."/>
            <person name="Rimmer G."/>
            <person name="Ryder D."/>
            <person name="Hooper P."/>
            <person name="Stone D."/>
            <person name="Feist S.W."/>
        </authorList>
    </citation>
    <scope>NUCLEOTIDE SEQUENCE</scope>
</reference>
<dbReference type="InterPro" id="IPR030390">
    <property type="entry name" value="MeTrfase_TrmA_AS"/>
</dbReference>
<dbReference type="PANTHER" id="PTHR11061">
    <property type="entry name" value="RNA M5U METHYLTRANSFERASE"/>
    <property type="match status" value="1"/>
</dbReference>
<dbReference type="PROSITE" id="PS50926">
    <property type="entry name" value="TRAM"/>
    <property type="match status" value="1"/>
</dbReference>
<evidence type="ECO:0000256" key="2">
    <source>
        <dbReference type="ARBA" id="ARBA00022552"/>
    </source>
</evidence>
<accession>A0A2H9T8H0</accession>
<dbReference type="Gene3D" id="2.40.50.140">
    <property type="entry name" value="Nucleic acid-binding proteins"/>
    <property type="match status" value="1"/>
</dbReference>
<dbReference type="HAMAP" id="MF_01010">
    <property type="entry name" value="23SrRNA_methyltr_RlmD"/>
    <property type="match status" value="1"/>
</dbReference>
<dbReference type="InterPro" id="IPR002792">
    <property type="entry name" value="TRAM_dom"/>
</dbReference>
<protein>
    <submittedName>
        <fullName evidence="9">23S rRNA (Uracil(1939)-C(5))-methyltransferase RlmD</fullName>
        <ecNumber evidence="9">2.1.1.190</ecNumber>
    </submittedName>
</protein>
<keyword evidence="1" id="KW-0411">Iron-sulfur</keyword>
<comment type="caution">
    <text evidence="9">The sequence shown here is derived from an EMBL/GenBank/DDBJ whole genome shotgun (WGS) entry which is preliminary data.</text>
</comment>
<gene>
    <name evidence="9" type="primary">rlmD</name>
    <name evidence="9" type="ORF">CI610_01533</name>
</gene>
<evidence type="ECO:0000256" key="6">
    <source>
        <dbReference type="ARBA" id="ARBA00022723"/>
    </source>
</evidence>
<evidence type="ECO:0000259" key="8">
    <source>
        <dbReference type="PROSITE" id="PS50926"/>
    </source>
</evidence>
<keyword evidence="7" id="KW-0408">Iron</keyword>
<dbReference type="NCBIfam" id="NF009639">
    <property type="entry name" value="PRK13168.1"/>
    <property type="match status" value="1"/>
</dbReference>
<evidence type="ECO:0000256" key="7">
    <source>
        <dbReference type="ARBA" id="ARBA00023004"/>
    </source>
</evidence>
<proteinExistence type="inferred from homology"/>
<name>A0A2H9T8H0_9ZZZZ</name>
<dbReference type="SUPFAM" id="SSF53335">
    <property type="entry name" value="S-adenosyl-L-methionine-dependent methyltransferases"/>
    <property type="match status" value="1"/>
</dbReference>
<evidence type="ECO:0000256" key="4">
    <source>
        <dbReference type="ARBA" id="ARBA00022679"/>
    </source>
</evidence>
<organism evidence="9">
    <name type="scientific">invertebrate metagenome</name>
    <dbReference type="NCBI Taxonomy" id="1711999"/>
    <lineage>
        <taxon>unclassified sequences</taxon>
        <taxon>metagenomes</taxon>
        <taxon>organismal metagenomes</taxon>
    </lineage>
</organism>
<dbReference type="GO" id="GO:0070041">
    <property type="term" value="F:rRNA (uridine-C5-)-methyltransferase activity"/>
    <property type="evidence" value="ECO:0007669"/>
    <property type="project" value="TreeGrafter"/>
</dbReference>
<dbReference type="InterPro" id="IPR030391">
    <property type="entry name" value="MeTrfase_TrmA_CS"/>
</dbReference>
<evidence type="ECO:0000313" key="9">
    <source>
        <dbReference type="EMBL" id="PJE79497.1"/>
    </source>
</evidence>
<dbReference type="InterPro" id="IPR010280">
    <property type="entry name" value="U5_MeTrfase_fam"/>
</dbReference>
<keyword evidence="2" id="KW-0698">rRNA processing</keyword>
<evidence type="ECO:0000256" key="5">
    <source>
        <dbReference type="ARBA" id="ARBA00022691"/>
    </source>
</evidence>
<keyword evidence="3 9" id="KW-0489">Methyltransferase</keyword>
<dbReference type="Gene3D" id="3.40.50.150">
    <property type="entry name" value="Vaccinia Virus protein VP39"/>
    <property type="match status" value="1"/>
</dbReference>
<dbReference type="GO" id="GO:0070475">
    <property type="term" value="P:rRNA base methylation"/>
    <property type="evidence" value="ECO:0007669"/>
    <property type="project" value="TreeGrafter"/>
</dbReference>
<dbReference type="FunFam" id="3.40.50.150:FF:000009">
    <property type="entry name" value="23S rRNA (Uracil(1939)-C(5))-methyltransferase RlmD"/>
    <property type="match status" value="1"/>
</dbReference>
<dbReference type="InterPro" id="IPR001566">
    <property type="entry name" value="23S_rRNA_MeTrfase_RlmD"/>
</dbReference>
<dbReference type="GO" id="GO:0003723">
    <property type="term" value="F:RNA binding"/>
    <property type="evidence" value="ECO:0007669"/>
    <property type="project" value="InterPro"/>
</dbReference>
<dbReference type="PANTHER" id="PTHR11061:SF49">
    <property type="entry name" value="23S RRNA (URACIL(1939)-C(5))-METHYLTRANSFERASE RLMD"/>
    <property type="match status" value="1"/>
</dbReference>
<dbReference type="EMBL" id="NSIT01000065">
    <property type="protein sequence ID" value="PJE79497.1"/>
    <property type="molecule type" value="Genomic_DNA"/>
</dbReference>
<dbReference type="InterPro" id="IPR012340">
    <property type="entry name" value="NA-bd_OB-fold"/>
</dbReference>
<dbReference type="Gene3D" id="2.40.50.1070">
    <property type="match status" value="1"/>
</dbReference>
<keyword evidence="6" id="KW-0479">Metal-binding</keyword>
<sequence>MRARKPAAPVIHRIIPPETLMITGLSHDGRGLAHYQGKAFFVEGALEGEQVQIKIQEEHRRFVNAKTTAVLQVSPERCKPDCPSFSHCGGCSMQYWSHTGQLKGKQRIVLEQLERFGDVIPELVVAPLTSTPYGYRHRCRLAIRWGKGGLRLGFRQKGSNAVCPVDSCSVLVPSLQNLPKWLQQILPELKGKTAVSHAELIQAENITAVILRHTRMLSAEDKGLLVDRARDKQCQLWLQDNSGQLVQLYSPDSLPLSYSLPDFQLELLFLPGDFTQVNASMNRLMVAQAVKWLQPDSHDNILDLFCGLGNFSLPLSRYTRQVTGVEVSGGAIERAKNNAVHNNINNCHFFQGDLTGHLSNQWSRDQYDALVLDPPRTGARELLKKLEVALPERILYISCNPATLARDAGLLKEQGFSLKQLGIMDMFPQTEHIESMALFQR</sequence>
<keyword evidence="5" id="KW-0949">S-adenosyl-L-methionine</keyword>
<dbReference type="SUPFAM" id="SSF50249">
    <property type="entry name" value="Nucleic acid-binding proteins"/>
    <property type="match status" value="1"/>
</dbReference>
<dbReference type="PROSITE" id="PS01231">
    <property type="entry name" value="TRMA_2"/>
    <property type="match status" value="1"/>
</dbReference>
<dbReference type="PROSITE" id="PS01230">
    <property type="entry name" value="TRMA_1"/>
    <property type="match status" value="1"/>
</dbReference>
<dbReference type="GO" id="GO:0046872">
    <property type="term" value="F:metal ion binding"/>
    <property type="evidence" value="ECO:0007669"/>
    <property type="project" value="UniProtKB-KW"/>
</dbReference>
<keyword evidence="4 9" id="KW-0808">Transferase</keyword>
<feature type="domain" description="TRAM" evidence="8">
    <location>
        <begin position="8"/>
        <end position="69"/>
    </location>
</feature>
<dbReference type="Pfam" id="PF01938">
    <property type="entry name" value="TRAM"/>
    <property type="match status" value="1"/>
</dbReference>
<evidence type="ECO:0000256" key="3">
    <source>
        <dbReference type="ARBA" id="ARBA00022603"/>
    </source>
</evidence>
<keyword evidence="1" id="KW-0004">4Fe-4S</keyword>
<dbReference type="EC" id="2.1.1.190" evidence="9"/>
<dbReference type="Pfam" id="PF05958">
    <property type="entry name" value="tRNA_U5-meth_tr"/>
    <property type="match status" value="1"/>
</dbReference>
<dbReference type="AlphaFoldDB" id="A0A2H9T8H0"/>